<dbReference type="PANTHER" id="PTHR23112:SF0">
    <property type="entry name" value="TRANSMEMBRANE PROTEIN 116"/>
    <property type="match status" value="1"/>
</dbReference>
<evidence type="ECO:0000256" key="3">
    <source>
        <dbReference type="ARBA" id="ARBA00022989"/>
    </source>
</evidence>
<feature type="transmembrane region" description="Helical" evidence="6">
    <location>
        <begin position="84"/>
        <end position="108"/>
    </location>
</feature>
<evidence type="ECO:0000256" key="6">
    <source>
        <dbReference type="SAM" id="Phobius"/>
    </source>
</evidence>
<organism evidence="7 8">
    <name type="scientific">Chaetoceros tenuissimus</name>
    <dbReference type="NCBI Taxonomy" id="426638"/>
    <lineage>
        <taxon>Eukaryota</taxon>
        <taxon>Sar</taxon>
        <taxon>Stramenopiles</taxon>
        <taxon>Ochrophyta</taxon>
        <taxon>Bacillariophyta</taxon>
        <taxon>Coscinodiscophyceae</taxon>
        <taxon>Chaetocerotophycidae</taxon>
        <taxon>Chaetocerotales</taxon>
        <taxon>Chaetocerotaceae</taxon>
        <taxon>Chaetoceros</taxon>
    </lineage>
</organism>
<reference evidence="7 8" key="1">
    <citation type="journal article" date="2021" name="Sci. Rep.">
        <title>The genome of the diatom Chaetoceros tenuissimus carries an ancient integrated fragment of an extant virus.</title>
        <authorList>
            <person name="Hongo Y."/>
            <person name="Kimura K."/>
            <person name="Takaki Y."/>
            <person name="Yoshida Y."/>
            <person name="Baba S."/>
            <person name="Kobayashi G."/>
            <person name="Nagasaki K."/>
            <person name="Hano T."/>
            <person name="Tomaru Y."/>
        </authorList>
    </citation>
    <scope>NUCLEOTIDE SEQUENCE [LARGE SCALE GENOMIC DNA]</scope>
    <source>
        <strain evidence="7 8">NIES-3715</strain>
    </source>
</reference>
<feature type="transmembrane region" description="Helical" evidence="6">
    <location>
        <begin position="317"/>
        <end position="341"/>
    </location>
</feature>
<keyword evidence="4 6" id="KW-0472">Membrane</keyword>
<keyword evidence="2 6" id="KW-0812">Transmembrane</keyword>
<feature type="region of interest" description="Disordered" evidence="5">
    <location>
        <begin position="221"/>
        <end position="241"/>
    </location>
</feature>
<dbReference type="Gene3D" id="1.20.1070.10">
    <property type="entry name" value="Rhodopsin 7-helix transmembrane proteins"/>
    <property type="match status" value="1"/>
</dbReference>
<dbReference type="GO" id="GO:0005886">
    <property type="term" value="C:plasma membrane"/>
    <property type="evidence" value="ECO:0007669"/>
    <property type="project" value="TreeGrafter"/>
</dbReference>
<accession>A0AAD3CZW6</accession>
<dbReference type="AlphaFoldDB" id="A0AAD3CZW6"/>
<sequence>MKYAKEALIVRMAAAAISMLASFTIGIMILRSPKGLKSPYSRIIFGMSLSDFFLSLGMVISPFTSPKDTRDAIFSMGTTETCTATGWISSLGGISIPFYVLFLTYYFLVRVKYKVPPDQFAKREWIGHLMIWSWAAAGTSIGLAKHQYNTTRYGALCIFVEKPFGCWVFDKCQRGHGARTTSLIFVNIPLIAIFILLVCVLTTFTVYVYLQEKQLNVISKGDNNSSAQENEEAEHSMEPANISRLSEASEQPMLPIDNICEPSAAVSAISIGGVEEMHPTQDVNKFLSSLRSGRRRLTGPSTFLDGRSMTRESFYQSMLYISAFLVTYLIPVVGRLMMMAGQDIGDWSFWGLIPSGIGGLFNILIYTRPKILILQKNNGDQRCSWMRSFFAVIMSGGEITTPMEPYNV</sequence>
<dbReference type="GO" id="GO:0004930">
    <property type="term" value="F:G protein-coupled receptor activity"/>
    <property type="evidence" value="ECO:0007669"/>
    <property type="project" value="TreeGrafter"/>
</dbReference>
<evidence type="ECO:0000256" key="4">
    <source>
        <dbReference type="ARBA" id="ARBA00023136"/>
    </source>
</evidence>
<feature type="transmembrane region" description="Helical" evidence="6">
    <location>
        <begin position="347"/>
        <end position="366"/>
    </location>
</feature>
<evidence type="ECO:0000313" key="8">
    <source>
        <dbReference type="Proteomes" id="UP001054902"/>
    </source>
</evidence>
<comment type="caution">
    <text evidence="7">The sequence shown here is derived from an EMBL/GenBank/DDBJ whole genome shotgun (WGS) entry which is preliminary data.</text>
</comment>
<keyword evidence="8" id="KW-1185">Reference proteome</keyword>
<evidence type="ECO:0000256" key="1">
    <source>
        <dbReference type="ARBA" id="ARBA00004141"/>
    </source>
</evidence>
<dbReference type="PANTHER" id="PTHR23112">
    <property type="entry name" value="G PROTEIN-COUPLED RECEPTOR 157-RELATED"/>
    <property type="match status" value="1"/>
</dbReference>
<keyword evidence="3 6" id="KW-1133">Transmembrane helix</keyword>
<feature type="transmembrane region" description="Helical" evidence="6">
    <location>
        <begin position="43"/>
        <end position="64"/>
    </location>
</feature>
<gene>
    <name evidence="7" type="ORF">CTEN210_11717</name>
</gene>
<dbReference type="Proteomes" id="UP001054902">
    <property type="component" value="Unassembled WGS sequence"/>
</dbReference>
<comment type="subcellular location">
    <subcellularLocation>
        <location evidence="1">Membrane</location>
        <topology evidence="1">Multi-pass membrane protein</topology>
    </subcellularLocation>
</comment>
<protein>
    <submittedName>
        <fullName evidence="7">Uncharacterized protein</fullName>
    </submittedName>
</protein>
<dbReference type="EMBL" id="BLLK01000047">
    <property type="protein sequence ID" value="GFH55241.1"/>
    <property type="molecule type" value="Genomic_DNA"/>
</dbReference>
<feature type="transmembrane region" description="Helical" evidence="6">
    <location>
        <begin position="12"/>
        <end position="31"/>
    </location>
</feature>
<dbReference type="GO" id="GO:0007189">
    <property type="term" value="P:adenylate cyclase-activating G protein-coupled receptor signaling pathway"/>
    <property type="evidence" value="ECO:0007669"/>
    <property type="project" value="TreeGrafter"/>
</dbReference>
<proteinExistence type="predicted"/>
<evidence type="ECO:0000313" key="7">
    <source>
        <dbReference type="EMBL" id="GFH55241.1"/>
    </source>
</evidence>
<name>A0AAD3CZW6_9STRA</name>
<evidence type="ECO:0000256" key="2">
    <source>
        <dbReference type="ARBA" id="ARBA00022692"/>
    </source>
</evidence>
<feature type="transmembrane region" description="Helical" evidence="6">
    <location>
        <begin position="184"/>
        <end position="210"/>
    </location>
</feature>
<evidence type="ECO:0000256" key="5">
    <source>
        <dbReference type="SAM" id="MobiDB-lite"/>
    </source>
</evidence>